<reference evidence="3 4" key="1">
    <citation type="submission" date="2023-01" db="EMBL/GenBank/DDBJ databases">
        <title>Draft genome sequence of Nocardiopsis sp. RSe5-2 isolated from halophytes.</title>
        <authorList>
            <person name="Duangmal K."/>
            <person name="Chantavorakit T."/>
        </authorList>
    </citation>
    <scope>NUCLEOTIDE SEQUENCE [LARGE SCALE GENOMIC DNA]</scope>
    <source>
        <strain evidence="3 4">RSe5-2</strain>
    </source>
</reference>
<organism evidence="3 4">
    <name type="scientific">Nocardiopsis endophytica</name>
    <dbReference type="NCBI Taxonomy" id="3018445"/>
    <lineage>
        <taxon>Bacteria</taxon>
        <taxon>Bacillati</taxon>
        <taxon>Actinomycetota</taxon>
        <taxon>Actinomycetes</taxon>
        <taxon>Streptosporangiales</taxon>
        <taxon>Nocardiopsidaceae</taxon>
        <taxon>Nocardiopsis</taxon>
    </lineage>
</organism>
<dbReference type="Pfam" id="PF20282">
    <property type="entry name" value="CTD6"/>
    <property type="match status" value="1"/>
</dbReference>
<keyword evidence="4" id="KW-1185">Reference proteome</keyword>
<feature type="domain" description="ABC-three component systems C-terminal" evidence="2">
    <location>
        <begin position="237"/>
        <end position="365"/>
    </location>
</feature>
<protein>
    <recommendedName>
        <fullName evidence="2">ABC-three component systems C-terminal domain-containing protein</fullName>
    </recommendedName>
</protein>
<evidence type="ECO:0000313" key="4">
    <source>
        <dbReference type="Proteomes" id="UP001527866"/>
    </source>
</evidence>
<proteinExistence type="predicted"/>
<feature type="region of interest" description="Disordered" evidence="1">
    <location>
        <begin position="1"/>
        <end position="32"/>
    </location>
</feature>
<sequence length="370" mass="41331">MMSDFAGARPEGAPPELTDLQAPEVPAVTPSLRGPSMTPRQYIFFYSPDEWEHFIREWATALGTDYVQIKRLGGSNDRGADVAGFKTDMQFEGPWDCYQGKHYSEALKPSDAFPEMLKVFTSVIDGHYVLPDCYAFFAPKGCGPTLNRLLSRPTELRNWFLEQLDKGDSLASEIPEDLRDNVARLAKTADFALFRSVELEDALETHRGTPYHVGRFGSPVPPRPGHDSPPDEVGAHETRYVAQLIEVYAEKEPAESFTAENVSSHGKFGGHYRRQRESFYSAEALRLYARDSVPPGTFEALQTDVYSGVIEVAETSHSSGMDRLTSVLTASGQLDLSAHELISVSRIEDRKGICHHLANEDRLTWVKERS</sequence>
<feature type="region of interest" description="Disordered" evidence="1">
    <location>
        <begin position="210"/>
        <end position="231"/>
    </location>
</feature>
<evidence type="ECO:0000259" key="2">
    <source>
        <dbReference type="Pfam" id="PF20282"/>
    </source>
</evidence>
<evidence type="ECO:0000256" key="1">
    <source>
        <dbReference type="SAM" id="MobiDB-lite"/>
    </source>
</evidence>
<name>A0ABT4U0B7_9ACTN</name>
<dbReference type="Proteomes" id="UP001527866">
    <property type="component" value="Unassembled WGS sequence"/>
</dbReference>
<dbReference type="InterPro" id="IPR046914">
    <property type="entry name" value="ABC-3C_CTD6"/>
</dbReference>
<accession>A0ABT4U0B7</accession>
<comment type="caution">
    <text evidence="3">The sequence shown here is derived from an EMBL/GenBank/DDBJ whole genome shotgun (WGS) entry which is preliminary data.</text>
</comment>
<dbReference type="EMBL" id="JAQFWQ010000008">
    <property type="protein sequence ID" value="MDA2809944.1"/>
    <property type="molecule type" value="Genomic_DNA"/>
</dbReference>
<evidence type="ECO:0000313" key="3">
    <source>
        <dbReference type="EMBL" id="MDA2809944.1"/>
    </source>
</evidence>
<gene>
    <name evidence="3" type="ORF">O4J56_04780</name>
</gene>